<keyword evidence="3" id="KW-0378">Hydrolase</keyword>
<dbReference type="KEGG" id="eff:skT53_20650"/>
<dbReference type="GO" id="GO:0016788">
    <property type="term" value="F:hydrolase activity, acting on ester bonds"/>
    <property type="evidence" value="ECO:0007669"/>
    <property type="project" value="InterPro"/>
</dbReference>
<dbReference type="Proteomes" id="UP000593802">
    <property type="component" value="Chromosome"/>
</dbReference>
<protein>
    <recommendedName>
        <fullName evidence="5">Succinylglutamate desuccinylase/Aspartoacylase catalytic domain-containing protein</fullName>
    </recommendedName>
</protein>
<proteinExistence type="predicted"/>
<evidence type="ECO:0000256" key="1">
    <source>
        <dbReference type="ARBA" id="ARBA00001947"/>
    </source>
</evidence>
<comment type="cofactor">
    <cofactor evidence="1">
        <name>Zn(2+)</name>
        <dbReference type="ChEBI" id="CHEBI:29105"/>
    </cofactor>
</comment>
<dbReference type="Pfam" id="PF24827">
    <property type="entry name" value="AstE_AspA_cat"/>
    <property type="match status" value="1"/>
</dbReference>
<dbReference type="GO" id="GO:0046872">
    <property type="term" value="F:metal ion binding"/>
    <property type="evidence" value="ECO:0007669"/>
    <property type="project" value="UniProtKB-KW"/>
</dbReference>
<evidence type="ECO:0000313" key="6">
    <source>
        <dbReference type="EMBL" id="BCJ87080.1"/>
    </source>
</evidence>
<gene>
    <name evidence="6" type="ORF">skT53_20650</name>
</gene>
<evidence type="ECO:0000313" key="7">
    <source>
        <dbReference type="Proteomes" id="UP000593802"/>
    </source>
</evidence>
<dbReference type="EMBL" id="AP023366">
    <property type="protein sequence ID" value="BCJ87080.1"/>
    <property type="molecule type" value="Genomic_DNA"/>
</dbReference>
<dbReference type="InterPro" id="IPR055438">
    <property type="entry name" value="AstE_AspA_cat"/>
</dbReference>
<feature type="domain" description="Succinylglutamate desuccinylase/Aspartoacylase catalytic" evidence="5">
    <location>
        <begin position="27"/>
        <end position="122"/>
    </location>
</feature>
<dbReference type="SUPFAM" id="SSF53187">
    <property type="entry name" value="Zn-dependent exopeptidases"/>
    <property type="match status" value="1"/>
</dbReference>
<keyword evidence="4" id="KW-0862">Zinc</keyword>
<evidence type="ECO:0000256" key="2">
    <source>
        <dbReference type="ARBA" id="ARBA00022723"/>
    </source>
</evidence>
<dbReference type="PANTHER" id="PTHR37326:SF1">
    <property type="entry name" value="BLL3975 PROTEIN"/>
    <property type="match status" value="1"/>
</dbReference>
<evidence type="ECO:0000256" key="4">
    <source>
        <dbReference type="ARBA" id="ARBA00022833"/>
    </source>
</evidence>
<dbReference type="InterPro" id="IPR053138">
    <property type="entry name" value="N-alpha-Ac-DABA_deacetylase"/>
</dbReference>
<evidence type="ECO:0000259" key="5">
    <source>
        <dbReference type="Pfam" id="PF24827"/>
    </source>
</evidence>
<accession>A0A7I8DEU7</accession>
<sequence length="220" mass="24757">MRIMKHRLAIGTPFETDYYVLRGSMKGPVCMITAGIHGTEIAGVLAAQKLQTIPVKKGVLILVPMVNVLAYRRRTRGYAGCPDLNRTFPYKDVRKSSHPLAANLFQLTMRFRPEFCIDLHEANGFSRLDNKKLGQSLICYPGSVNLATRVTQRINRSIVRSARRFTVRQGILRGSFRTAVGQLLGCRAITVETSINLPLSVRIRYQMDIVRNLLREAGLL</sequence>
<keyword evidence="7" id="KW-1185">Reference proteome</keyword>
<name>A0A7I8DEU7_9BACL</name>
<dbReference type="PANTHER" id="PTHR37326">
    <property type="entry name" value="BLL3975 PROTEIN"/>
    <property type="match status" value="1"/>
</dbReference>
<reference evidence="6 7" key="1">
    <citation type="submission" date="2020-08" db="EMBL/GenBank/DDBJ databases">
        <title>Complete Genome Sequence of Effusibacillus dendaii Strain skT53, Isolated from Farmland soil.</title>
        <authorList>
            <person name="Konishi T."/>
            <person name="Kawasaki H."/>
        </authorList>
    </citation>
    <scope>NUCLEOTIDE SEQUENCE [LARGE SCALE GENOMIC DNA]</scope>
    <source>
        <strain evidence="7">skT53</strain>
    </source>
</reference>
<dbReference type="Gene3D" id="3.40.630.10">
    <property type="entry name" value="Zn peptidases"/>
    <property type="match status" value="1"/>
</dbReference>
<organism evidence="6 7">
    <name type="scientific">Effusibacillus dendaii</name>
    <dbReference type="NCBI Taxonomy" id="2743772"/>
    <lineage>
        <taxon>Bacteria</taxon>
        <taxon>Bacillati</taxon>
        <taxon>Bacillota</taxon>
        <taxon>Bacilli</taxon>
        <taxon>Bacillales</taxon>
        <taxon>Alicyclobacillaceae</taxon>
        <taxon>Effusibacillus</taxon>
    </lineage>
</organism>
<keyword evidence="2" id="KW-0479">Metal-binding</keyword>
<evidence type="ECO:0000256" key="3">
    <source>
        <dbReference type="ARBA" id="ARBA00022801"/>
    </source>
</evidence>
<dbReference type="AlphaFoldDB" id="A0A7I8DEU7"/>